<dbReference type="SUPFAM" id="SSF53335">
    <property type="entry name" value="S-adenosyl-L-methionine-dependent methyltransferases"/>
    <property type="match status" value="1"/>
</dbReference>
<proteinExistence type="predicted"/>
<dbReference type="RefSeq" id="WP_379317680.1">
    <property type="nucleotide sequence ID" value="NZ_JBHTLM010000003.1"/>
</dbReference>
<keyword evidence="2 4" id="KW-0808">Transferase</keyword>
<dbReference type="GO" id="GO:0061542">
    <property type="term" value="F:3-demethylubiquinol 3-O-methyltransferase activity"/>
    <property type="evidence" value="ECO:0007669"/>
    <property type="project" value="UniProtKB-EC"/>
</dbReference>
<dbReference type="GO" id="GO:0102208">
    <property type="term" value="F:2-polyprenyl-6-hydroxyphenol methylase activity"/>
    <property type="evidence" value="ECO:0007669"/>
    <property type="project" value="UniProtKB-EC"/>
</dbReference>
<keyword evidence="1 4" id="KW-0489">Methyltransferase</keyword>
<accession>A0ABW3RTW4</accession>
<dbReference type="Gene3D" id="3.40.50.150">
    <property type="entry name" value="Vaccinia Virus protein VP39"/>
    <property type="match status" value="1"/>
</dbReference>
<dbReference type="EC" id="2.1.1.64" evidence="4"/>
<dbReference type="EMBL" id="JBHTLM010000003">
    <property type="protein sequence ID" value="MFD1175881.1"/>
    <property type="molecule type" value="Genomic_DNA"/>
</dbReference>
<evidence type="ECO:0000259" key="3">
    <source>
        <dbReference type="Pfam" id="PF13649"/>
    </source>
</evidence>
<keyword evidence="5" id="KW-1185">Reference proteome</keyword>
<gene>
    <name evidence="4" type="ORF">ACFQ3W_06120</name>
</gene>
<organism evidence="4 5">
    <name type="scientific">Paenibacillus puldeungensis</name>
    <dbReference type="NCBI Taxonomy" id="696536"/>
    <lineage>
        <taxon>Bacteria</taxon>
        <taxon>Bacillati</taxon>
        <taxon>Bacillota</taxon>
        <taxon>Bacilli</taxon>
        <taxon>Bacillales</taxon>
        <taxon>Paenibacillaceae</taxon>
        <taxon>Paenibacillus</taxon>
    </lineage>
</organism>
<comment type="caution">
    <text evidence="4">The sequence shown here is derived from an EMBL/GenBank/DDBJ whole genome shotgun (WGS) entry which is preliminary data.</text>
</comment>
<dbReference type="InterPro" id="IPR051052">
    <property type="entry name" value="Diverse_substrate_MTase"/>
</dbReference>
<feature type="domain" description="Methyltransferase" evidence="3">
    <location>
        <begin position="42"/>
        <end position="131"/>
    </location>
</feature>
<evidence type="ECO:0000313" key="5">
    <source>
        <dbReference type="Proteomes" id="UP001597262"/>
    </source>
</evidence>
<sequence length="261" mass="29965">MDLRLTFNEDPQNYDQLRPSYVTELFDDIIHYSELTNSKSALEIGIGTGKATLPFLKTGCKVTAVELGKDLAEYVKQKFSEFRNFEVINLDFEQYTAEGNQYDLIYSATAFHWIPQELGLTKAYSLLTPGGTIALFWNHPFVGRGDDALHQEIRKAYAKYRPPEKTLTEFDESSLKPYTDALSTYGFKDVRAKIYRQTRQLNAQEYISLLNTYSDHRALEEKVKAGLEYEIAQSIDKFGGLITIYDTIDLYLAKKPLTIMR</sequence>
<reference evidence="5" key="1">
    <citation type="journal article" date="2019" name="Int. J. Syst. Evol. Microbiol.">
        <title>The Global Catalogue of Microorganisms (GCM) 10K type strain sequencing project: providing services to taxonomists for standard genome sequencing and annotation.</title>
        <authorList>
            <consortium name="The Broad Institute Genomics Platform"/>
            <consortium name="The Broad Institute Genome Sequencing Center for Infectious Disease"/>
            <person name="Wu L."/>
            <person name="Ma J."/>
        </authorList>
    </citation>
    <scope>NUCLEOTIDE SEQUENCE [LARGE SCALE GENOMIC DNA]</scope>
    <source>
        <strain evidence="5">CCUG 59189</strain>
    </source>
</reference>
<dbReference type="EC" id="2.1.1.222" evidence="4"/>
<dbReference type="CDD" id="cd02440">
    <property type="entry name" value="AdoMet_MTases"/>
    <property type="match status" value="1"/>
</dbReference>
<dbReference type="Pfam" id="PF13649">
    <property type="entry name" value="Methyltransf_25"/>
    <property type="match status" value="1"/>
</dbReference>
<dbReference type="PANTHER" id="PTHR44942">
    <property type="entry name" value="METHYLTRANSF_11 DOMAIN-CONTAINING PROTEIN"/>
    <property type="match status" value="1"/>
</dbReference>
<evidence type="ECO:0000256" key="2">
    <source>
        <dbReference type="ARBA" id="ARBA00022679"/>
    </source>
</evidence>
<name>A0ABW3RTW4_9BACL</name>
<evidence type="ECO:0000256" key="1">
    <source>
        <dbReference type="ARBA" id="ARBA00022603"/>
    </source>
</evidence>
<evidence type="ECO:0000313" key="4">
    <source>
        <dbReference type="EMBL" id="MFD1175881.1"/>
    </source>
</evidence>
<dbReference type="InterPro" id="IPR041698">
    <property type="entry name" value="Methyltransf_25"/>
</dbReference>
<dbReference type="InterPro" id="IPR029063">
    <property type="entry name" value="SAM-dependent_MTases_sf"/>
</dbReference>
<dbReference type="Proteomes" id="UP001597262">
    <property type="component" value="Unassembled WGS sequence"/>
</dbReference>
<protein>
    <submittedName>
        <fullName evidence="4">Class I SAM-dependent methyltransferase</fullName>
        <ecNumber evidence="4">2.1.1.222</ecNumber>
        <ecNumber evidence="4">2.1.1.64</ecNumber>
    </submittedName>
</protein>
<dbReference type="GO" id="GO:0032259">
    <property type="term" value="P:methylation"/>
    <property type="evidence" value="ECO:0007669"/>
    <property type="project" value="UniProtKB-KW"/>
</dbReference>
<dbReference type="PANTHER" id="PTHR44942:SF4">
    <property type="entry name" value="METHYLTRANSFERASE TYPE 11 DOMAIN-CONTAINING PROTEIN"/>
    <property type="match status" value="1"/>
</dbReference>